<dbReference type="NCBIfam" id="TIGR00163">
    <property type="entry name" value="PS_decarb"/>
    <property type="match status" value="1"/>
</dbReference>
<evidence type="ECO:0000256" key="10">
    <source>
        <dbReference type="ARBA" id="ARBA00023317"/>
    </source>
</evidence>
<keyword evidence="5" id="KW-0210">Decarboxylase</keyword>
<keyword evidence="9" id="KW-1208">Phospholipid metabolism</keyword>
<accession>A0A3M6TZY2</accession>
<comment type="pathway">
    <text evidence="2">Lipid metabolism.</text>
</comment>
<dbReference type="PANTHER" id="PTHR10067">
    <property type="entry name" value="PHOSPHATIDYLSERINE DECARBOXYLASE"/>
    <property type="match status" value="1"/>
</dbReference>
<evidence type="ECO:0000256" key="12">
    <source>
        <dbReference type="ARBA" id="ARBA00045136"/>
    </source>
</evidence>
<evidence type="ECO:0000256" key="9">
    <source>
        <dbReference type="ARBA" id="ARBA00023264"/>
    </source>
</evidence>
<sequence>MHSIFRGSAKTLSYNSHSISSTIVGKSFEGVSTQLPILYSKVTILGFYRSFSHSQRGARRLGTAVRNYMRTLRWFSIPASVGFAYVCYQQFWHIREREKRKLHAGESLEPSQWQVALFKKLPTRACSRALGAVCDIDLPPWLRKPIIGSYSWYFACNVTEAVEEEIVNYSSLGAFFRRQLKPDARRICDASCIVSPADGTVLHFGEVQNDLVEQVKGITYSMKTFLGPNQPSASTYKELESNDNKKLYHCVIYLGPGDYHSFHSPSEWNVKQRRHFPGDLFSVHPGIARMVAGLFNHNERVVLTGTWKHGFFSFTAVGAYNVGSINLKFDQAPTDFKFDVQPGQKLKYGEPVGSSREDTD</sequence>
<evidence type="ECO:0000313" key="13">
    <source>
        <dbReference type="EMBL" id="RMX46869.1"/>
    </source>
</evidence>
<evidence type="ECO:0000256" key="5">
    <source>
        <dbReference type="ARBA" id="ARBA00022793"/>
    </source>
</evidence>
<keyword evidence="6" id="KW-0443">Lipid metabolism</keyword>
<dbReference type="PANTHER" id="PTHR10067:SF6">
    <property type="entry name" value="PHOSPHATIDYLSERINE DECARBOXYLASE PROENZYME, MITOCHONDRIAL"/>
    <property type="match status" value="1"/>
</dbReference>
<proteinExistence type="predicted"/>
<comment type="cofactor">
    <cofactor evidence="1">
        <name>pyruvate</name>
        <dbReference type="ChEBI" id="CHEBI:15361"/>
    </cofactor>
</comment>
<dbReference type="EC" id="4.1.1.65" evidence="3"/>
<dbReference type="InterPro" id="IPR003817">
    <property type="entry name" value="PS_Dcarbxylase"/>
</dbReference>
<protein>
    <recommendedName>
        <fullName evidence="3">phosphatidylserine decarboxylase</fullName>
        <ecNumber evidence="3">4.1.1.65</ecNumber>
    </recommendedName>
</protein>
<dbReference type="Proteomes" id="UP000275408">
    <property type="component" value="Unassembled WGS sequence"/>
</dbReference>
<dbReference type="AlphaFoldDB" id="A0A3M6TZY2"/>
<dbReference type="OrthoDB" id="4330at2759"/>
<keyword evidence="7" id="KW-0594">Phospholipid biosynthesis</keyword>
<keyword evidence="10" id="KW-0670">Pyruvate</keyword>
<evidence type="ECO:0000313" key="14">
    <source>
        <dbReference type="Proteomes" id="UP000275408"/>
    </source>
</evidence>
<comment type="caution">
    <text evidence="13">The sequence shown here is derived from an EMBL/GenBank/DDBJ whole genome shotgun (WGS) entry which is preliminary data.</text>
</comment>
<evidence type="ECO:0000256" key="11">
    <source>
        <dbReference type="ARBA" id="ARBA00024326"/>
    </source>
</evidence>
<comment type="pathway">
    <text evidence="11">Phospholipid metabolism; phosphatidylethanolamine biosynthesis.</text>
</comment>
<dbReference type="Pfam" id="PF02666">
    <property type="entry name" value="PS_Dcarbxylase"/>
    <property type="match status" value="1"/>
</dbReference>
<evidence type="ECO:0000256" key="6">
    <source>
        <dbReference type="ARBA" id="ARBA00023098"/>
    </source>
</evidence>
<dbReference type="UniPathway" id="UPA00558"/>
<keyword evidence="8" id="KW-0456">Lyase</keyword>
<reference evidence="13 14" key="1">
    <citation type="journal article" date="2018" name="Sci. Rep.">
        <title>Comparative analysis of the Pocillopora damicornis genome highlights role of immune system in coral evolution.</title>
        <authorList>
            <person name="Cunning R."/>
            <person name="Bay R.A."/>
            <person name="Gillette P."/>
            <person name="Baker A.C."/>
            <person name="Traylor-Knowles N."/>
        </authorList>
    </citation>
    <scope>NUCLEOTIDE SEQUENCE [LARGE SCALE GENOMIC DNA]</scope>
    <source>
        <strain evidence="13">RSMAS</strain>
        <tissue evidence="13">Whole animal</tissue>
    </source>
</reference>
<keyword evidence="4" id="KW-0444">Lipid biosynthesis</keyword>
<dbReference type="STRING" id="46731.A0A3M6TZY2"/>
<dbReference type="GO" id="GO:0006646">
    <property type="term" value="P:phosphatidylethanolamine biosynthetic process"/>
    <property type="evidence" value="ECO:0007669"/>
    <property type="project" value="UniProtKB-UniPathway"/>
</dbReference>
<dbReference type="GO" id="GO:0005739">
    <property type="term" value="C:mitochondrion"/>
    <property type="evidence" value="ECO:0007669"/>
    <property type="project" value="TreeGrafter"/>
</dbReference>
<gene>
    <name evidence="13" type="ORF">pdam_00022072</name>
</gene>
<organism evidence="13 14">
    <name type="scientific">Pocillopora damicornis</name>
    <name type="common">Cauliflower coral</name>
    <name type="synonym">Millepora damicornis</name>
    <dbReference type="NCBI Taxonomy" id="46731"/>
    <lineage>
        <taxon>Eukaryota</taxon>
        <taxon>Metazoa</taxon>
        <taxon>Cnidaria</taxon>
        <taxon>Anthozoa</taxon>
        <taxon>Hexacorallia</taxon>
        <taxon>Scleractinia</taxon>
        <taxon>Astrocoeniina</taxon>
        <taxon>Pocilloporidae</taxon>
        <taxon>Pocillopora</taxon>
    </lineage>
</organism>
<keyword evidence="14" id="KW-1185">Reference proteome</keyword>
<evidence type="ECO:0000256" key="2">
    <source>
        <dbReference type="ARBA" id="ARBA00005189"/>
    </source>
</evidence>
<evidence type="ECO:0000256" key="3">
    <source>
        <dbReference type="ARBA" id="ARBA00012243"/>
    </source>
</evidence>
<dbReference type="GO" id="GO:0004609">
    <property type="term" value="F:phosphatidylserine decarboxylase activity"/>
    <property type="evidence" value="ECO:0007669"/>
    <property type="project" value="UniProtKB-EC"/>
</dbReference>
<evidence type="ECO:0000256" key="7">
    <source>
        <dbReference type="ARBA" id="ARBA00023209"/>
    </source>
</evidence>
<evidence type="ECO:0000256" key="1">
    <source>
        <dbReference type="ARBA" id="ARBA00001928"/>
    </source>
</evidence>
<evidence type="ECO:0000256" key="4">
    <source>
        <dbReference type="ARBA" id="ARBA00022516"/>
    </source>
</evidence>
<dbReference type="InterPro" id="IPR033177">
    <property type="entry name" value="PSD-B"/>
</dbReference>
<name>A0A3M6TZY2_POCDA</name>
<dbReference type="EMBL" id="RCHS01002548">
    <property type="protein sequence ID" value="RMX46869.1"/>
    <property type="molecule type" value="Genomic_DNA"/>
</dbReference>
<evidence type="ECO:0000256" key="8">
    <source>
        <dbReference type="ARBA" id="ARBA00023239"/>
    </source>
</evidence>
<comment type="function">
    <text evidence="12">Catalyzes the formation of phosphatidylethanolamine (PtdEtn) from phosphatidylserine (PtdSer). Plays a central role in phospholipid metabolism and in the interorganelle trafficking of phosphatidylserine. May be involved in lipid droplet biogenesis at the endoplasmic reticulum membrane.</text>
</comment>